<dbReference type="SMART" id="SM00418">
    <property type="entry name" value="HTH_ARSR"/>
    <property type="match status" value="1"/>
</dbReference>
<dbReference type="PANTHER" id="PTHR33154">
    <property type="entry name" value="TRANSCRIPTIONAL REGULATOR, ARSR FAMILY"/>
    <property type="match status" value="1"/>
</dbReference>
<gene>
    <name evidence="6" type="ORF">BU52_05760</name>
</gene>
<keyword evidence="1" id="KW-0805">Transcription regulation</keyword>
<comment type="caution">
    <text evidence="6">The sequence shown here is derived from an EMBL/GenBank/DDBJ whole genome shotgun (WGS) entry which is preliminary data.</text>
</comment>
<dbReference type="SUPFAM" id="SSF46785">
    <property type="entry name" value="Winged helix' DNA-binding domain"/>
    <property type="match status" value="1"/>
</dbReference>
<dbReference type="InterPro" id="IPR012318">
    <property type="entry name" value="HTH_CRP"/>
</dbReference>
<dbReference type="eggNOG" id="COG0640">
    <property type="taxonomic scope" value="Bacteria"/>
</dbReference>
<dbReference type="PANTHER" id="PTHR33154:SF33">
    <property type="entry name" value="TRANSCRIPTIONAL REPRESSOR SDPR"/>
    <property type="match status" value="1"/>
</dbReference>
<evidence type="ECO:0000259" key="5">
    <source>
        <dbReference type="PROSITE" id="PS50987"/>
    </source>
</evidence>
<reference evidence="6 7" key="1">
    <citation type="submission" date="2014-02" db="EMBL/GenBank/DDBJ databases">
        <title>The genome announcement of Streptomyces toyocaensis NRRL15009.</title>
        <authorList>
            <person name="Hong H.-J."/>
            <person name="Kwun M.J."/>
        </authorList>
    </citation>
    <scope>NUCLEOTIDE SEQUENCE [LARGE SCALE GENOMIC DNA]</scope>
    <source>
        <strain evidence="6 7">NRRL 15009</strain>
    </source>
</reference>
<dbReference type="Proteomes" id="UP000028341">
    <property type="component" value="Unassembled WGS sequence"/>
</dbReference>
<sequence>MGSGSVEEAVGGGAGEGVDPATADFLKALASETRQRVMQQFAGGRELTVGEIAERCGLRPSTVSEHLSLLRRGGLVLSRKEGKQVFYRADGATMAHRLDALKDYLLRCCPPGCGS</sequence>
<evidence type="ECO:0000256" key="2">
    <source>
        <dbReference type="ARBA" id="ARBA00023125"/>
    </source>
</evidence>
<dbReference type="CDD" id="cd00090">
    <property type="entry name" value="HTH_ARSR"/>
    <property type="match status" value="1"/>
</dbReference>
<dbReference type="OrthoDB" id="9810923at2"/>
<proteinExistence type="predicted"/>
<dbReference type="Pfam" id="PF12840">
    <property type="entry name" value="HTH_20"/>
    <property type="match status" value="1"/>
</dbReference>
<dbReference type="InterPro" id="IPR011991">
    <property type="entry name" value="ArsR-like_HTH"/>
</dbReference>
<dbReference type="PROSITE" id="PS50987">
    <property type="entry name" value="HTH_ARSR_2"/>
    <property type="match status" value="1"/>
</dbReference>
<feature type="domain" description="HTH arsR-type" evidence="5">
    <location>
        <begin position="14"/>
        <end position="109"/>
    </location>
</feature>
<evidence type="ECO:0000313" key="7">
    <source>
        <dbReference type="Proteomes" id="UP000028341"/>
    </source>
</evidence>
<feature type="region of interest" description="Disordered" evidence="4">
    <location>
        <begin position="1"/>
        <end position="20"/>
    </location>
</feature>
<dbReference type="PRINTS" id="PR00778">
    <property type="entry name" value="HTHARSR"/>
</dbReference>
<evidence type="ECO:0000256" key="4">
    <source>
        <dbReference type="SAM" id="MobiDB-lite"/>
    </source>
</evidence>
<dbReference type="GO" id="GO:0003700">
    <property type="term" value="F:DNA-binding transcription factor activity"/>
    <property type="evidence" value="ECO:0007669"/>
    <property type="project" value="InterPro"/>
</dbReference>
<name>A0A081XWL0_STRTO</name>
<keyword evidence="3" id="KW-0804">Transcription</keyword>
<evidence type="ECO:0000256" key="1">
    <source>
        <dbReference type="ARBA" id="ARBA00023015"/>
    </source>
</evidence>
<keyword evidence="2" id="KW-0238">DNA-binding</keyword>
<dbReference type="InterPro" id="IPR036388">
    <property type="entry name" value="WH-like_DNA-bd_sf"/>
</dbReference>
<dbReference type="Gene3D" id="1.10.10.10">
    <property type="entry name" value="Winged helix-like DNA-binding domain superfamily/Winged helix DNA-binding domain"/>
    <property type="match status" value="1"/>
</dbReference>
<keyword evidence="7" id="KW-1185">Reference proteome</keyword>
<dbReference type="InterPro" id="IPR051081">
    <property type="entry name" value="HTH_MetalResp_TranReg"/>
</dbReference>
<dbReference type="NCBIfam" id="NF033788">
    <property type="entry name" value="HTH_metalloreg"/>
    <property type="match status" value="1"/>
</dbReference>
<dbReference type="InterPro" id="IPR036390">
    <property type="entry name" value="WH_DNA-bd_sf"/>
</dbReference>
<protein>
    <submittedName>
        <fullName evidence="6">ArsR family transcriptional regulator</fullName>
    </submittedName>
</protein>
<dbReference type="EMBL" id="JFCB01000003">
    <property type="protein sequence ID" value="KES07933.1"/>
    <property type="molecule type" value="Genomic_DNA"/>
</dbReference>
<dbReference type="RefSeq" id="WP_051857963.1">
    <property type="nucleotide sequence ID" value="NZ_JBFADL010000001.1"/>
</dbReference>
<dbReference type="SMART" id="SM00419">
    <property type="entry name" value="HTH_CRP"/>
    <property type="match status" value="1"/>
</dbReference>
<evidence type="ECO:0000256" key="3">
    <source>
        <dbReference type="ARBA" id="ARBA00023163"/>
    </source>
</evidence>
<organism evidence="6 7">
    <name type="scientific">Streptomyces toyocaensis</name>
    <dbReference type="NCBI Taxonomy" id="55952"/>
    <lineage>
        <taxon>Bacteria</taxon>
        <taxon>Bacillati</taxon>
        <taxon>Actinomycetota</taxon>
        <taxon>Actinomycetes</taxon>
        <taxon>Kitasatosporales</taxon>
        <taxon>Streptomycetaceae</taxon>
        <taxon>Streptomyces</taxon>
    </lineage>
</organism>
<dbReference type="InterPro" id="IPR001845">
    <property type="entry name" value="HTH_ArsR_DNA-bd_dom"/>
</dbReference>
<dbReference type="STRING" id="55952.BU52_05760"/>
<dbReference type="AlphaFoldDB" id="A0A081XWL0"/>
<dbReference type="GO" id="GO:0003677">
    <property type="term" value="F:DNA binding"/>
    <property type="evidence" value="ECO:0007669"/>
    <property type="project" value="UniProtKB-KW"/>
</dbReference>
<evidence type="ECO:0000313" key="6">
    <source>
        <dbReference type="EMBL" id="KES07933.1"/>
    </source>
</evidence>
<accession>A0A081XWL0</accession>